<dbReference type="EMBL" id="ML994618">
    <property type="protein sequence ID" value="KAF2190489.1"/>
    <property type="molecule type" value="Genomic_DNA"/>
</dbReference>
<accession>A0A6A6EIM1</accession>
<dbReference type="Proteomes" id="UP000800200">
    <property type="component" value="Unassembled WGS sequence"/>
</dbReference>
<organism evidence="1 2">
    <name type="scientific">Zopfia rhizophila CBS 207.26</name>
    <dbReference type="NCBI Taxonomy" id="1314779"/>
    <lineage>
        <taxon>Eukaryota</taxon>
        <taxon>Fungi</taxon>
        <taxon>Dikarya</taxon>
        <taxon>Ascomycota</taxon>
        <taxon>Pezizomycotina</taxon>
        <taxon>Dothideomycetes</taxon>
        <taxon>Dothideomycetes incertae sedis</taxon>
        <taxon>Zopfiaceae</taxon>
        <taxon>Zopfia</taxon>
    </lineage>
</organism>
<gene>
    <name evidence="1" type="ORF">K469DRAFT_811239</name>
</gene>
<name>A0A6A6EIM1_9PEZI</name>
<keyword evidence="2" id="KW-1185">Reference proteome</keyword>
<evidence type="ECO:0000313" key="2">
    <source>
        <dbReference type="Proteomes" id="UP000800200"/>
    </source>
</evidence>
<sequence length="145" mass="15383">MQRRDSPLRNLPLPWINLPGKHAGPWTGHPAALVTPALHRASAAKRGCGAGSFFTLVVGCKQTARAWWAVIQSSPSRLWCLCCAAGCNEASAVEKRSACDRERQDGGALAAVRGRLGVGGEGLESALACGLKYTPSPKQYKEELA</sequence>
<reference evidence="1" key="1">
    <citation type="journal article" date="2020" name="Stud. Mycol.">
        <title>101 Dothideomycetes genomes: a test case for predicting lifestyles and emergence of pathogens.</title>
        <authorList>
            <person name="Haridas S."/>
            <person name="Albert R."/>
            <person name="Binder M."/>
            <person name="Bloem J."/>
            <person name="Labutti K."/>
            <person name="Salamov A."/>
            <person name="Andreopoulos B."/>
            <person name="Baker S."/>
            <person name="Barry K."/>
            <person name="Bills G."/>
            <person name="Bluhm B."/>
            <person name="Cannon C."/>
            <person name="Castanera R."/>
            <person name="Culley D."/>
            <person name="Daum C."/>
            <person name="Ezra D."/>
            <person name="Gonzalez J."/>
            <person name="Henrissat B."/>
            <person name="Kuo A."/>
            <person name="Liang C."/>
            <person name="Lipzen A."/>
            <person name="Lutzoni F."/>
            <person name="Magnuson J."/>
            <person name="Mondo S."/>
            <person name="Nolan M."/>
            <person name="Ohm R."/>
            <person name="Pangilinan J."/>
            <person name="Park H.-J."/>
            <person name="Ramirez L."/>
            <person name="Alfaro M."/>
            <person name="Sun H."/>
            <person name="Tritt A."/>
            <person name="Yoshinaga Y."/>
            <person name="Zwiers L.-H."/>
            <person name="Turgeon B."/>
            <person name="Goodwin S."/>
            <person name="Spatafora J."/>
            <person name="Crous P."/>
            <person name="Grigoriev I."/>
        </authorList>
    </citation>
    <scope>NUCLEOTIDE SEQUENCE</scope>
    <source>
        <strain evidence="1">CBS 207.26</strain>
    </source>
</reference>
<proteinExistence type="predicted"/>
<evidence type="ECO:0000313" key="1">
    <source>
        <dbReference type="EMBL" id="KAF2190489.1"/>
    </source>
</evidence>
<dbReference type="AlphaFoldDB" id="A0A6A6EIM1"/>
<protein>
    <submittedName>
        <fullName evidence="1">Uncharacterized protein</fullName>
    </submittedName>
</protein>